<evidence type="ECO:0000313" key="3">
    <source>
        <dbReference type="Proteomes" id="UP000199440"/>
    </source>
</evidence>
<sequence length="176" mass="19936">MKKLIIGIFFLSLASLVYPQDPCRESREVVLEGVTISPINIDYLNKVIDNTTAKRVFDLQAQAASFNLLNSRYFKGKGGLYWVTFKQHGGLIFTTFDDKGKILRSNESFKDILFPKAILKSIYRAHPGWTMSSNEYLVSYSHGKDVKKSYKVLLSKGNLKKRILINPVGDLLALID</sequence>
<keyword evidence="3" id="KW-1185">Reference proteome</keyword>
<organism evidence="2 3">
    <name type="scientific">Kriegella aquimaris</name>
    <dbReference type="NCBI Taxonomy" id="192904"/>
    <lineage>
        <taxon>Bacteria</taxon>
        <taxon>Pseudomonadati</taxon>
        <taxon>Bacteroidota</taxon>
        <taxon>Flavobacteriia</taxon>
        <taxon>Flavobacteriales</taxon>
        <taxon>Flavobacteriaceae</taxon>
        <taxon>Kriegella</taxon>
    </lineage>
</organism>
<dbReference type="Proteomes" id="UP000199440">
    <property type="component" value="Unassembled WGS sequence"/>
</dbReference>
<feature type="chain" id="PRO_5011563650" description="Beta-lactamase-inhibitor-like, PepSY-like" evidence="1">
    <location>
        <begin position="20"/>
        <end position="176"/>
    </location>
</feature>
<evidence type="ECO:0000313" key="2">
    <source>
        <dbReference type="EMBL" id="SDM00435.1"/>
    </source>
</evidence>
<keyword evidence="1" id="KW-0732">Signal</keyword>
<dbReference type="AlphaFoldDB" id="A0A1G9PQS0"/>
<protein>
    <recommendedName>
        <fullName evidence="4">Beta-lactamase-inhibitor-like, PepSY-like</fullName>
    </recommendedName>
</protein>
<dbReference type="RefSeq" id="WP_089888396.1">
    <property type="nucleotide sequence ID" value="NZ_FNGV01000004.1"/>
</dbReference>
<name>A0A1G9PQS0_9FLAO</name>
<evidence type="ECO:0000256" key="1">
    <source>
        <dbReference type="SAM" id="SignalP"/>
    </source>
</evidence>
<evidence type="ECO:0008006" key="4">
    <source>
        <dbReference type="Google" id="ProtNLM"/>
    </source>
</evidence>
<proteinExistence type="predicted"/>
<feature type="signal peptide" evidence="1">
    <location>
        <begin position="1"/>
        <end position="19"/>
    </location>
</feature>
<gene>
    <name evidence="2" type="ORF">SAMN04488514_10484</name>
</gene>
<reference evidence="2 3" key="1">
    <citation type="submission" date="2016-10" db="EMBL/GenBank/DDBJ databases">
        <authorList>
            <person name="de Groot N.N."/>
        </authorList>
    </citation>
    <scope>NUCLEOTIDE SEQUENCE [LARGE SCALE GENOMIC DNA]</scope>
    <source>
        <strain evidence="2 3">DSM 19886</strain>
    </source>
</reference>
<accession>A0A1G9PQS0</accession>
<dbReference type="EMBL" id="FNGV01000004">
    <property type="protein sequence ID" value="SDM00435.1"/>
    <property type="molecule type" value="Genomic_DNA"/>
</dbReference>
<dbReference type="OrthoDB" id="668160at2"/>